<comment type="caution">
    <text evidence="2">The sequence shown here is derived from an EMBL/GenBank/DDBJ whole genome shotgun (WGS) entry which is preliminary data.</text>
</comment>
<dbReference type="PANTHER" id="PTHR30221:SF1">
    <property type="entry name" value="SMALL-CONDUCTANCE MECHANOSENSITIVE CHANNEL"/>
    <property type="match status" value="1"/>
</dbReference>
<dbReference type="Pfam" id="PF05552">
    <property type="entry name" value="MS_channel_1st_1"/>
    <property type="match status" value="2"/>
</dbReference>
<proteinExistence type="predicted"/>
<evidence type="ECO:0000256" key="1">
    <source>
        <dbReference type="SAM" id="Phobius"/>
    </source>
</evidence>
<feature type="transmembrane region" description="Helical" evidence="1">
    <location>
        <begin position="80"/>
        <end position="104"/>
    </location>
</feature>
<feature type="transmembrane region" description="Helical" evidence="1">
    <location>
        <begin position="189"/>
        <end position="210"/>
    </location>
</feature>
<feature type="transmembrane region" description="Helical" evidence="1">
    <location>
        <begin position="157"/>
        <end position="177"/>
    </location>
</feature>
<dbReference type="Gene3D" id="1.10.287.1260">
    <property type="match status" value="2"/>
</dbReference>
<accession>A0A2H0RJP1</accession>
<reference evidence="2 3" key="1">
    <citation type="submission" date="2017-09" db="EMBL/GenBank/DDBJ databases">
        <title>Depth-based differentiation of microbial function through sediment-hosted aquifers and enrichment of novel symbionts in the deep terrestrial subsurface.</title>
        <authorList>
            <person name="Probst A.J."/>
            <person name="Ladd B."/>
            <person name="Jarett J.K."/>
            <person name="Geller-Mcgrath D.E."/>
            <person name="Sieber C.M."/>
            <person name="Emerson J.B."/>
            <person name="Anantharaman K."/>
            <person name="Thomas B.C."/>
            <person name="Malmstrom R."/>
            <person name="Stieglmeier M."/>
            <person name="Klingl A."/>
            <person name="Woyke T."/>
            <person name="Ryan C.M."/>
            <person name="Banfield J.F."/>
        </authorList>
    </citation>
    <scope>NUCLEOTIDE SEQUENCE [LARGE SCALE GENOMIC DNA]</scope>
    <source>
        <strain evidence="2">CG10_big_fil_rev_8_21_14_0_10_45_14</strain>
    </source>
</reference>
<dbReference type="InterPro" id="IPR045275">
    <property type="entry name" value="MscS_archaea/bacteria_type"/>
</dbReference>
<sequence>MIFQQLSEVLAVTFQDIGVQVLTFLPRLFFAIVIFIVGWIIGSVVGGVVAQIFRALKIDRALEAIGTDELLARAGFRLDVGAFLGALVKWFLIIVFLVATVDILGLNTVNAFLSSVVLAYLPRVIAAVLVLILAAVIADLVHRLVAGAVKAAHMPSAHFAAGVSRWAIWIFGILIALDQLGIAQNYFQTLFVGLVSALALALGLSFGLGGKEVAAKYLERLRKDISEK</sequence>
<keyword evidence="1" id="KW-0472">Membrane</keyword>
<keyword evidence="1" id="KW-1133">Transmembrane helix</keyword>
<evidence type="ECO:0000313" key="3">
    <source>
        <dbReference type="Proteomes" id="UP000230833"/>
    </source>
</evidence>
<keyword evidence="1" id="KW-0812">Transmembrane</keyword>
<dbReference type="GO" id="GO:0008381">
    <property type="term" value="F:mechanosensitive monoatomic ion channel activity"/>
    <property type="evidence" value="ECO:0007669"/>
    <property type="project" value="InterPro"/>
</dbReference>
<dbReference type="Proteomes" id="UP000230833">
    <property type="component" value="Unassembled WGS sequence"/>
</dbReference>
<name>A0A2H0RJP1_9BACT</name>
<protein>
    <recommendedName>
        <fullName evidence="4">Small-conductance mechanosensitive ion channel</fullName>
    </recommendedName>
</protein>
<dbReference type="EMBL" id="PCYL01000033">
    <property type="protein sequence ID" value="PIR46660.1"/>
    <property type="molecule type" value="Genomic_DNA"/>
</dbReference>
<gene>
    <name evidence="2" type="ORF">COV07_03265</name>
</gene>
<dbReference type="AlphaFoldDB" id="A0A2H0RJP1"/>
<organism evidence="2 3">
    <name type="scientific">Candidatus Vogelbacteria bacterium CG10_big_fil_rev_8_21_14_0_10_45_14</name>
    <dbReference type="NCBI Taxonomy" id="1975042"/>
    <lineage>
        <taxon>Bacteria</taxon>
        <taxon>Candidatus Vogeliibacteriota</taxon>
    </lineage>
</organism>
<evidence type="ECO:0008006" key="4">
    <source>
        <dbReference type="Google" id="ProtNLM"/>
    </source>
</evidence>
<feature type="transmembrane region" description="Helical" evidence="1">
    <location>
        <begin position="28"/>
        <end position="50"/>
    </location>
</feature>
<dbReference type="InterPro" id="IPR008910">
    <property type="entry name" value="MSC_TM_helix"/>
</dbReference>
<evidence type="ECO:0000313" key="2">
    <source>
        <dbReference type="EMBL" id="PIR46660.1"/>
    </source>
</evidence>
<feature type="transmembrane region" description="Helical" evidence="1">
    <location>
        <begin position="124"/>
        <end position="145"/>
    </location>
</feature>
<dbReference type="PANTHER" id="PTHR30221">
    <property type="entry name" value="SMALL-CONDUCTANCE MECHANOSENSITIVE CHANNEL"/>
    <property type="match status" value="1"/>
</dbReference>